<comment type="caution">
    <text evidence="3">The sequence shown here is derived from an EMBL/GenBank/DDBJ whole genome shotgun (WGS) entry which is preliminary data.</text>
</comment>
<dbReference type="STRING" id="1110504.MAGb_3710"/>
<dbReference type="InterPro" id="IPR036412">
    <property type="entry name" value="HAD-like_sf"/>
</dbReference>
<dbReference type="NCBIfam" id="TIGR00099">
    <property type="entry name" value="Cof-subfamily"/>
    <property type="match status" value="1"/>
</dbReference>
<dbReference type="PANTHER" id="PTHR10000:SF8">
    <property type="entry name" value="HAD SUPERFAMILY HYDROLASE-LIKE, TYPE 3"/>
    <property type="match status" value="1"/>
</dbReference>
<comment type="cofactor">
    <cofactor evidence="1">
        <name>Mg(2+)</name>
        <dbReference type="ChEBI" id="CHEBI:18420"/>
    </cofactor>
</comment>
<organism evidence="3 4">
    <name type="scientific">Mycoplasmopsis agalactiae 14628</name>
    <dbReference type="NCBI Taxonomy" id="1110504"/>
    <lineage>
        <taxon>Bacteria</taxon>
        <taxon>Bacillati</taxon>
        <taxon>Mycoplasmatota</taxon>
        <taxon>Mycoplasmoidales</taxon>
        <taxon>Metamycoplasmataceae</taxon>
        <taxon>Mycoplasmopsis</taxon>
    </lineage>
</organism>
<dbReference type="EMBL" id="AJPR01000006">
    <property type="protein sequence ID" value="EIN15254.1"/>
    <property type="molecule type" value="Genomic_DNA"/>
</dbReference>
<evidence type="ECO:0000256" key="1">
    <source>
        <dbReference type="ARBA" id="ARBA00001946"/>
    </source>
</evidence>
<dbReference type="PANTHER" id="PTHR10000">
    <property type="entry name" value="PHOSPHOSERINE PHOSPHATASE"/>
    <property type="match status" value="1"/>
</dbReference>
<dbReference type="GO" id="GO:0016791">
    <property type="term" value="F:phosphatase activity"/>
    <property type="evidence" value="ECO:0007669"/>
    <property type="project" value="UniProtKB-ARBA"/>
</dbReference>
<proteinExistence type="inferred from homology"/>
<dbReference type="PATRIC" id="fig|1110504.5.peg.373"/>
<name>I5D6E5_MYCAA</name>
<dbReference type="SUPFAM" id="SSF56784">
    <property type="entry name" value="HAD-like"/>
    <property type="match status" value="1"/>
</dbReference>
<dbReference type="Pfam" id="PF08282">
    <property type="entry name" value="Hydrolase_3"/>
    <property type="match status" value="1"/>
</dbReference>
<dbReference type="InterPro" id="IPR006379">
    <property type="entry name" value="HAD-SF_hydro_IIB"/>
</dbReference>
<dbReference type="RefSeq" id="WP_004024120.1">
    <property type="nucleotide sequence ID" value="NZ_AJPR01000006.1"/>
</dbReference>
<dbReference type="InterPro" id="IPR023214">
    <property type="entry name" value="HAD_sf"/>
</dbReference>
<dbReference type="GO" id="GO:0000287">
    <property type="term" value="F:magnesium ion binding"/>
    <property type="evidence" value="ECO:0007669"/>
    <property type="project" value="TreeGrafter"/>
</dbReference>
<dbReference type="InterPro" id="IPR000150">
    <property type="entry name" value="Cof"/>
</dbReference>
<dbReference type="Gene3D" id="3.30.1240.10">
    <property type="match status" value="1"/>
</dbReference>
<comment type="similarity">
    <text evidence="2">Belongs to the HAD-like hydrolase superfamily. Cof family.</text>
</comment>
<dbReference type="Proteomes" id="UP000003181">
    <property type="component" value="Unassembled WGS sequence"/>
</dbReference>
<protein>
    <submittedName>
        <fullName evidence="3">Uncharacterized protein</fullName>
    </submittedName>
</protein>
<accession>I5D6E5</accession>
<evidence type="ECO:0000313" key="3">
    <source>
        <dbReference type="EMBL" id="EIN15254.1"/>
    </source>
</evidence>
<dbReference type="AlphaFoldDB" id="I5D6E5"/>
<evidence type="ECO:0000313" key="4">
    <source>
        <dbReference type="Proteomes" id="UP000003181"/>
    </source>
</evidence>
<evidence type="ECO:0000256" key="2">
    <source>
        <dbReference type="ARBA" id="ARBA00034778"/>
    </source>
</evidence>
<dbReference type="Gene3D" id="3.40.50.1000">
    <property type="entry name" value="HAD superfamily/HAD-like"/>
    <property type="match status" value="1"/>
</dbReference>
<reference evidence="3 4" key="1">
    <citation type="journal article" date="2012" name="Appl. Environ. Microbiol.">
        <title>Emergence of Atypical Mycoplasma agalactiae Strains Harboring a New Prophage and Associated with an Alpine Wild Ungulate Mortality Episode.</title>
        <authorList>
            <person name="Tardy F."/>
            <person name="Baranowski E."/>
            <person name="Nouvel L.X."/>
            <person name="Mick V."/>
            <person name="Manso-Silvan L."/>
            <person name="Thiaucourt F."/>
            <person name="Thebault P."/>
            <person name="Breton M."/>
            <person name="Sirand-Pugnet P."/>
            <person name="Blanchard A."/>
            <person name="Garnier A."/>
            <person name="Gibert P."/>
            <person name="Game Y."/>
            <person name="Poumarat F."/>
            <person name="Citti C."/>
        </authorList>
    </citation>
    <scope>NUCLEOTIDE SEQUENCE [LARGE SCALE GENOMIC DNA]</scope>
    <source>
        <strain evidence="3 4">14628</strain>
    </source>
</reference>
<dbReference type="GO" id="GO:0005829">
    <property type="term" value="C:cytosol"/>
    <property type="evidence" value="ECO:0007669"/>
    <property type="project" value="TreeGrafter"/>
</dbReference>
<dbReference type="NCBIfam" id="TIGR01484">
    <property type="entry name" value="HAD-SF-IIB"/>
    <property type="match status" value="1"/>
</dbReference>
<gene>
    <name evidence="3" type="ORF">MAGb_3710</name>
</gene>
<dbReference type="OrthoDB" id="9810101at2"/>
<sequence length="301" mass="34278">MKIKRIIFSDVDGTICSFPDKKENPETRKSILEAIENDNITLVLNTGNPPLPKMLKMAHELKAKYIIAANGSAILDVENKEYLYESELSSDIVSAVLNIIKKYDESACFFGKNGYYMVTSNQKVKDFLTDFFEFPDWLNEDKKIVNDIFKIEIYPKLENKDKIVTDIHNLNIKADLAVMGMHMELTAPGINKGTGALWLCNHLDADPNYCMSIGDSNNDLTMLKAIGFSYAMDNSPKSVKEVAKYYTSDVMQNGLGEAIQDYIFRTKFDILRQANEDKLEKQKIKEAKNSFYRAKAQEKEL</sequence>